<comment type="similarity">
    <text evidence="1">Belongs to the GdpP/PdeA phosphodiesterase family.</text>
</comment>
<comment type="subcellular location">
    <subcellularLocation>
        <location evidence="1">Cell membrane</location>
    </subcellularLocation>
</comment>
<feature type="domain" description="DDH" evidence="4">
    <location>
        <begin position="365"/>
        <end position="521"/>
    </location>
</feature>
<feature type="binding site" evidence="2">
    <location>
        <position position="469"/>
    </location>
    <ligand>
        <name>Mn(2+)</name>
        <dbReference type="ChEBI" id="CHEBI:29035"/>
        <label>2</label>
    </ligand>
</feature>
<keyword evidence="2" id="KW-0479">Metal-binding</keyword>
<dbReference type="Gene3D" id="3.90.1640.10">
    <property type="entry name" value="inorganic pyrophosphatase (n-terminal core)"/>
    <property type="match status" value="1"/>
</dbReference>
<feature type="binding site" evidence="2">
    <location>
        <position position="371"/>
    </location>
    <ligand>
        <name>Mn(2+)</name>
        <dbReference type="ChEBI" id="CHEBI:29035"/>
        <label>1</label>
    </ligand>
</feature>
<dbReference type="Pfam" id="PF01368">
    <property type="entry name" value="DHH"/>
    <property type="match status" value="1"/>
</dbReference>
<evidence type="ECO:0000256" key="1">
    <source>
        <dbReference type="PIRNR" id="PIRNR026583"/>
    </source>
</evidence>
<dbReference type="InterPro" id="IPR014528">
    <property type="entry name" value="GdpP/PdeA"/>
</dbReference>
<dbReference type="GO" id="GO:0005886">
    <property type="term" value="C:plasma membrane"/>
    <property type="evidence" value="ECO:0007669"/>
    <property type="project" value="UniProtKB-SubCell"/>
</dbReference>
<feature type="binding site" evidence="2">
    <location>
        <position position="445"/>
    </location>
    <ligand>
        <name>Mn(2+)</name>
        <dbReference type="ChEBI" id="CHEBI:29035"/>
        <label>1</label>
    </ligand>
</feature>
<evidence type="ECO:0000313" key="7">
    <source>
        <dbReference type="Proteomes" id="UP000198838"/>
    </source>
</evidence>
<feature type="binding site" evidence="2">
    <location>
        <position position="445"/>
    </location>
    <ligand>
        <name>Mn(2+)</name>
        <dbReference type="ChEBI" id="CHEBI:29035"/>
        <label>2</label>
    </ligand>
</feature>
<feature type="transmembrane region" description="Helical" evidence="3">
    <location>
        <begin position="12"/>
        <end position="35"/>
    </location>
</feature>
<feature type="domain" description="DHHA1" evidence="5">
    <location>
        <begin position="598"/>
        <end position="672"/>
    </location>
</feature>
<dbReference type="GO" id="GO:0106409">
    <property type="term" value="F:cyclic-di-AMP phosphodiesterase activity"/>
    <property type="evidence" value="ECO:0007669"/>
    <property type="project" value="RHEA"/>
</dbReference>
<feature type="binding site" evidence="2">
    <location>
        <position position="375"/>
    </location>
    <ligand>
        <name>Mn(2+)</name>
        <dbReference type="ChEBI" id="CHEBI:29035"/>
        <label>1</label>
    </ligand>
</feature>
<dbReference type="PANTHER" id="PTHR47618:SF2">
    <property type="entry name" value="CYCLIC-DI-AMP PHOSPHODIESTERASE GDPP"/>
    <property type="match status" value="1"/>
</dbReference>
<keyword evidence="3" id="KW-0812">Transmembrane</keyword>
<feature type="transmembrane region" description="Helical" evidence="3">
    <location>
        <begin position="41"/>
        <end position="61"/>
    </location>
</feature>
<dbReference type="Pfam" id="PF24898">
    <property type="entry name" value="GGDEF_GdpP"/>
    <property type="match status" value="1"/>
</dbReference>
<evidence type="ECO:0000259" key="5">
    <source>
        <dbReference type="Pfam" id="PF02272"/>
    </source>
</evidence>
<dbReference type="FunFam" id="3.90.1640.10:FF:000002">
    <property type="entry name" value="Cyclic-di-AMP phosphodiesterase"/>
    <property type="match status" value="1"/>
</dbReference>
<gene>
    <name evidence="6" type="ORF">SAMN05216249_11139</name>
</gene>
<dbReference type="OrthoDB" id="9759476at2"/>
<dbReference type="PIRSF" id="PIRSF026583">
    <property type="entry name" value="YybT"/>
    <property type="match status" value="1"/>
</dbReference>
<dbReference type="Gene3D" id="3.10.310.30">
    <property type="match status" value="1"/>
</dbReference>
<dbReference type="Proteomes" id="UP000198838">
    <property type="component" value="Unassembled WGS sequence"/>
</dbReference>
<evidence type="ECO:0000313" key="6">
    <source>
        <dbReference type="EMBL" id="SFB16237.1"/>
    </source>
</evidence>
<keyword evidence="1 3" id="KW-0472">Membrane</keyword>
<sequence>MNNKTKMLGQVKLFFVFALIAGILLAVTDGVMFVLNIKAGIIMFVLMICYILLAIVLYFYFRKTIHEEFVAFGTEFAQVQRKLIKDHIVPYALLDEDARIMWMNNAFSKLDEKELKYKRSITAIFPGITKELLKRDEDENTVFQNYHGRVFRINLKKIYFEEFAELGITDENPTFSGCLYAVFIYDDTQLSKALKENEDQQLVTGLIYLDNYEEALETVATVKRSMLSALVDRRINQYIEKIDGIAQKIEKDKYFIAFKKNFLSVLEEDRFSILDDVKTINLGNDIAVTLSIGIGVNENSYLQSCEYARMAIDLALGRGGDQAVIKEKENNSYYGGKTKQIEKSTRVKARVKAHALREIMLGRDQVVIMGHQIGDIDSFGSAVGVYRAAIELGKKAHIVLNEVSSSLRPFVDYISENSKYPDDIFVNSDEALELVNNQTVLIVVDVNRPSYTECPQILTKCRSVVVIDHHRQSSEVIDNAVLSYVEPYASSASEMVAEILQYFSEGLKMEKEEADCLFAGIMLDTNNFMSKTGVRTFEAAAYLRRCGADVTRVRKMFRNDMESYQARAAAVKDAEVHNGFAISVCPSESVESPTVVGAQAANELLNIIGVKASVVLTEYNGKIYVSSRSIDEINVQVLMEQLGGGGHMNIAGAQIEGVSIPQAKEMIIKLIDDMSEKGDI</sequence>
<protein>
    <recommendedName>
        <fullName evidence="1">Cyclic-di-AMP phosphodiesterase</fullName>
        <ecNumber evidence="1">3.1.4.-</ecNumber>
    </recommendedName>
</protein>
<dbReference type="InterPro" id="IPR038763">
    <property type="entry name" value="DHH_sf"/>
</dbReference>
<dbReference type="Pfam" id="PF02272">
    <property type="entry name" value="DHHA1"/>
    <property type="match status" value="1"/>
</dbReference>
<dbReference type="AlphaFoldDB" id="A0A1I0YTC8"/>
<dbReference type="GO" id="GO:0046872">
    <property type="term" value="F:metal ion binding"/>
    <property type="evidence" value="ECO:0007669"/>
    <property type="project" value="UniProtKB-KW"/>
</dbReference>
<feature type="binding site" evidence="2">
    <location>
        <position position="524"/>
    </location>
    <ligand>
        <name>Mn(2+)</name>
        <dbReference type="ChEBI" id="CHEBI:29035"/>
        <label>2</label>
    </ligand>
</feature>
<comment type="cofactor">
    <cofactor evidence="2">
        <name>Mn(2+)</name>
        <dbReference type="ChEBI" id="CHEBI:29035"/>
    </cofactor>
    <text evidence="2">For phosphodiesterase activity, probably binds 2 Mn(2+) per subunit.</text>
</comment>
<dbReference type="InterPro" id="IPR001667">
    <property type="entry name" value="DDH_dom"/>
</dbReference>
<organism evidence="6 7">
    <name type="scientific">Acetitomaculum ruminis DSM 5522</name>
    <dbReference type="NCBI Taxonomy" id="1120918"/>
    <lineage>
        <taxon>Bacteria</taxon>
        <taxon>Bacillati</taxon>
        <taxon>Bacillota</taxon>
        <taxon>Clostridia</taxon>
        <taxon>Lachnospirales</taxon>
        <taxon>Lachnospiraceae</taxon>
        <taxon>Acetitomaculum</taxon>
    </lineage>
</organism>
<keyword evidence="2" id="KW-0464">Manganese</keyword>
<dbReference type="STRING" id="1120918.SAMN05216249_11139"/>
<evidence type="ECO:0000259" key="4">
    <source>
        <dbReference type="Pfam" id="PF01368"/>
    </source>
</evidence>
<name>A0A1I0YTC8_9FIRM</name>
<dbReference type="RefSeq" id="WP_092872667.1">
    <property type="nucleotide sequence ID" value="NZ_FOJY01000011.1"/>
</dbReference>
<dbReference type="EC" id="3.1.4.-" evidence="1"/>
<dbReference type="PANTHER" id="PTHR47618">
    <property type="entry name" value="BIFUNCTIONAL OLIGORIBONUCLEASE AND PAP PHOSPHATASE NRNA"/>
    <property type="match status" value="1"/>
</dbReference>
<dbReference type="EMBL" id="FOJY01000011">
    <property type="protein sequence ID" value="SFB16237.1"/>
    <property type="molecule type" value="Genomic_DNA"/>
</dbReference>
<dbReference type="GO" id="GO:0016787">
    <property type="term" value="F:hydrolase activity"/>
    <property type="evidence" value="ECO:0007669"/>
    <property type="project" value="UniProtKB-UniRule"/>
</dbReference>
<dbReference type="SUPFAM" id="SSF64182">
    <property type="entry name" value="DHH phosphoesterases"/>
    <property type="match status" value="1"/>
</dbReference>
<dbReference type="GO" id="GO:0003676">
    <property type="term" value="F:nucleic acid binding"/>
    <property type="evidence" value="ECO:0007669"/>
    <property type="project" value="UniProtKB-UniRule"/>
</dbReference>
<keyword evidence="7" id="KW-1185">Reference proteome</keyword>
<evidence type="ECO:0000256" key="3">
    <source>
        <dbReference type="SAM" id="Phobius"/>
    </source>
</evidence>
<keyword evidence="1" id="KW-0378">Hydrolase</keyword>
<keyword evidence="3" id="KW-1133">Transmembrane helix</keyword>
<reference evidence="6 7" key="1">
    <citation type="submission" date="2016-10" db="EMBL/GenBank/DDBJ databases">
        <authorList>
            <person name="de Groot N.N."/>
        </authorList>
    </citation>
    <scope>NUCLEOTIDE SEQUENCE [LARGE SCALE GENOMIC DNA]</scope>
    <source>
        <strain evidence="6 7">DSM 5522</strain>
    </source>
</reference>
<proteinExistence type="inferred from homology"/>
<accession>A0A1I0YTC8</accession>
<feature type="binding site" evidence="2">
    <location>
        <position position="377"/>
    </location>
    <ligand>
        <name>Mn(2+)</name>
        <dbReference type="ChEBI" id="CHEBI:29035"/>
        <label>2</label>
    </ligand>
</feature>
<evidence type="ECO:0000256" key="2">
    <source>
        <dbReference type="PIRSR" id="PIRSR026583-50"/>
    </source>
</evidence>
<comment type="function">
    <text evidence="1">Has phosphodiesterase (PDE) activity against cyclic-di-AMP (c-di-AMP).</text>
</comment>
<keyword evidence="1" id="KW-1003">Cell membrane</keyword>
<comment type="catalytic activity">
    <reaction evidence="1">
        <text>3',3'-c-di-AMP + H2O = 5'-O-phosphonoadenylyl-(3'-&gt;5')-adenosine + H(+)</text>
        <dbReference type="Rhea" id="RHEA:54420"/>
        <dbReference type="ChEBI" id="CHEBI:15377"/>
        <dbReference type="ChEBI" id="CHEBI:15378"/>
        <dbReference type="ChEBI" id="CHEBI:71500"/>
        <dbReference type="ChEBI" id="CHEBI:138171"/>
    </reaction>
</comment>
<dbReference type="Gene3D" id="3.30.450.20">
    <property type="entry name" value="PAS domain"/>
    <property type="match status" value="1"/>
</dbReference>
<dbReference type="InterPro" id="IPR003156">
    <property type="entry name" value="DHHA1_dom"/>
</dbReference>
<dbReference type="InterPro" id="IPR051319">
    <property type="entry name" value="Oligoribo/pAp-PDE_c-di-AMP_PDE"/>
</dbReference>